<dbReference type="KEGG" id="rama:IDM48_08665"/>
<dbReference type="InterPro" id="IPR039498">
    <property type="entry name" value="NTP_transf_5"/>
</dbReference>
<dbReference type="RefSeq" id="WP_151147519.1">
    <property type="nucleotide sequence ID" value="NZ_CP061538.1"/>
</dbReference>
<accession>A0A7H2BIF2</accession>
<dbReference type="AlphaFoldDB" id="A0A7H2BIF2"/>
<gene>
    <name evidence="1" type="ORF">IDM48_08665</name>
</gene>
<evidence type="ECO:0000313" key="1">
    <source>
        <dbReference type="EMBL" id="QNV39448.1"/>
    </source>
</evidence>
<organism evidence="1 2">
    <name type="scientific">Rothia amarae</name>
    <dbReference type="NCBI Taxonomy" id="169480"/>
    <lineage>
        <taxon>Bacteria</taxon>
        <taxon>Bacillati</taxon>
        <taxon>Actinomycetota</taxon>
        <taxon>Actinomycetes</taxon>
        <taxon>Micrococcales</taxon>
        <taxon>Micrococcaceae</taxon>
        <taxon>Rothia</taxon>
    </lineage>
</organism>
<name>A0A7H2BIF2_9MICC</name>
<reference evidence="1 2" key="1">
    <citation type="submission" date="2020-09" db="EMBL/GenBank/DDBJ databases">
        <title>Investigation of environmental microbe.</title>
        <authorList>
            <person name="Ou Y."/>
            <person name="Kang Q."/>
        </authorList>
    </citation>
    <scope>NUCLEOTIDE SEQUENCE [LARGE SCALE GENOMIC DNA]</scope>
    <source>
        <strain evidence="1 2">KJZ-9</strain>
    </source>
</reference>
<dbReference type="Pfam" id="PF14907">
    <property type="entry name" value="NTP_transf_5"/>
    <property type="match status" value="1"/>
</dbReference>
<keyword evidence="2" id="KW-1185">Reference proteome</keyword>
<proteinExistence type="predicted"/>
<sequence>MPEKLPDEVSVPLPARIRLSHAYFQNLANANDIDLLHVKGYAFGTEVYAPNRNSTDVDLLVRPAHVARFLYLLKKDGWRSLTTFESGSIFEHAATLYHPSWGLTDVHRYFPGINFYDQAGAFEKLWEKRRLKQIAHFDCYVPQLVDCRNIVVVHGARSTGHGLHSDVLHLQRTLTDAQWQEMRERIREFNSEIAFDAALGDIEKHRGNRQYLFWKSAAEPTPLPLQWLGRLQRAEGLKQKLHVLTNIAEINDDHLAMTLGHEPTHQEKRHLFFERFERILRWKNK</sequence>
<dbReference type="Proteomes" id="UP000516421">
    <property type="component" value="Chromosome"/>
</dbReference>
<protein>
    <submittedName>
        <fullName evidence="1">Nucleotidyltransferase family protein</fullName>
    </submittedName>
</protein>
<evidence type="ECO:0000313" key="2">
    <source>
        <dbReference type="Proteomes" id="UP000516421"/>
    </source>
</evidence>
<dbReference type="GO" id="GO:0016740">
    <property type="term" value="F:transferase activity"/>
    <property type="evidence" value="ECO:0007669"/>
    <property type="project" value="UniProtKB-KW"/>
</dbReference>
<dbReference type="EMBL" id="CP061538">
    <property type="protein sequence ID" value="QNV39448.1"/>
    <property type="molecule type" value="Genomic_DNA"/>
</dbReference>
<keyword evidence="1" id="KW-0808">Transferase</keyword>